<dbReference type="Gene3D" id="3.20.20.140">
    <property type="entry name" value="Metal-dependent hydrolases"/>
    <property type="match status" value="1"/>
</dbReference>
<feature type="domain" description="Amidohydrolase-related" evidence="1">
    <location>
        <begin position="3"/>
        <end position="251"/>
    </location>
</feature>
<dbReference type="PANTHER" id="PTHR35563:SF2">
    <property type="entry name" value="BARREL METAL-DEPENDENT HYDROLASE, PUTATIVE (AFU_ORTHOLOGUE AFUA_1G16240)-RELATED"/>
    <property type="match status" value="1"/>
</dbReference>
<dbReference type="InterPro" id="IPR006680">
    <property type="entry name" value="Amidohydro-rel"/>
</dbReference>
<sequence>MFDAHFHIIDPRFPLVANQGYRPDPFTVADYRARVAGLGVTGGAVVAGSYQGYATDYLVTALRELGEGFVGVAQLPPDVSEAELRELHAAGVRALRFNLRRRVGGGALDSVDLDSLLELGARAARLFGWPAEFYVDSRELPTLAPRITALPRISVDHLGLSAEGLPALLDLVAAGARVKATGFGRTDMDVVNTLRSIAAVDPRALMFGTDLPSTRAPRPFAHEDRDLVVRALGAEAAEKALGANARAFYGICAADE</sequence>
<dbReference type="PANTHER" id="PTHR35563">
    <property type="entry name" value="BARREL METAL-DEPENDENT HYDROLASE, PUTATIVE (AFU_ORTHOLOGUE AFUA_1G16240)-RELATED"/>
    <property type="match status" value="1"/>
</dbReference>
<reference evidence="2 3" key="1">
    <citation type="submission" date="2018-11" db="EMBL/GenBank/DDBJ databases">
        <title>The genome draft of YIM 96095.</title>
        <authorList>
            <person name="Tang S.-K."/>
            <person name="Chunyu W.-X."/>
            <person name="Feng Y.-Z."/>
        </authorList>
    </citation>
    <scope>NUCLEOTIDE SEQUENCE [LARGE SCALE GENOMIC DNA]</scope>
    <source>
        <strain evidence="2 3">YIM 96095</strain>
    </source>
</reference>
<accession>A0A3N0E6Q2</accession>
<gene>
    <name evidence="2" type="ORF">EFW17_16095</name>
</gene>
<comment type="caution">
    <text evidence="2">The sequence shown here is derived from an EMBL/GenBank/DDBJ whole genome shotgun (WGS) entry which is preliminary data.</text>
</comment>
<keyword evidence="3" id="KW-1185">Reference proteome</keyword>
<dbReference type="GO" id="GO:0016787">
    <property type="term" value="F:hydrolase activity"/>
    <property type="evidence" value="ECO:0007669"/>
    <property type="project" value="UniProtKB-KW"/>
</dbReference>
<organism evidence="2 3">
    <name type="scientific">Halostreptopolyspora alba</name>
    <dbReference type="NCBI Taxonomy" id="2487137"/>
    <lineage>
        <taxon>Bacteria</taxon>
        <taxon>Bacillati</taxon>
        <taxon>Actinomycetota</taxon>
        <taxon>Actinomycetes</taxon>
        <taxon>Streptosporangiales</taxon>
        <taxon>Nocardiopsidaceae</taxon>
        <taxon>Halostreptopolyspora</taxon>
    </lineage>
</organism>
<keyword evidence="2" id="KW-0378">Hydrolase</keyword>
<dbReference type="InterPro" id="IPR052358">
    <property type="entry name" value="Aro_Compnd_Degr_Hydrolases"/>
</dbReference>
<proteinExistence type="predicted"/>
<name>A0A3N0E6Q2_9ACTN</name>
<dbReference type="AlphaFoldDB" id="A0A3N0E6Q2"/>
<protein>
    <submittedName>
        <fullName evidence="2">2-pyrone-4,6-dicarboxylate hydrolase</fullName>
    </submittedName>
</protein>
<dbReference type="RefSeq" id="WP_123202223.1">
    <property type="nucleotide sequence ID" value="NZ_RJMB01000016.1"/>
</dbReference>
<dbReference type="Pfam" id="PF04909">
    <property type="entry name" value="Amidohydro_2"/>
    <property type="match status" value="1"/>
</dbReference>
<dbReference type="Proteomes" id="UP000269198">
    <property type="component" value="Unassembled WGS sequence"/>
</dbReference>
<evidence type="ECO:0000313" key="2">
    <source>
        <dbReference type="EMBL" id="RNL83516.1"/>
    </source>
</evidence>
<dbReference type="OrthoDB" id="5450317at2"/>
<dbReference type="EMBL" id="RJMB01000016">
    <property type="protein sequence ID" value="RNL83516.1"/>
    <property type="molecule type" value="Genomic_DNA"/>
</dbReference>
<evidence type="ECO:0000313" key="3">
    <source>
        <dbReference type="Proteomes" id="UP000269198"/>
    </source>
</evidence>
<dbReference type="SUPFAM" id="SSF51556">
    <property type="entry name" value="Metallo-dependent hydrolases"/>
    <property type="match status" value="1"/>
</dbReference>
<evidence type="ECO:0000259" key="1">
    <source>
        <dbReference type="Pfam" id="PF04909"/>
    </source>
</evidence>
<dbReference type="InterPro" id="IPR032466">
    <property type="entry name" value="Metal_Hydrolase"/>
</dbReference>